<evidence type="ECO:0000256" key="1">
    <source>
        <dbReference type="ARBA" id="ARBA00004196"/>
    </source>
</evidence>
<dbReference type="GO" id="GO:0020037">
    <property type="term" value="F:heme binding"/>
    <property type="evidence" value="ECO:0007669"/>
    <property type="project" value="InterPro"/>
</dbReference>
<dbReference type="Pfam" id="PF11545">
    <property type="entry name" value="HemeBinding_Shp"/>
    <property type="match status" value="1"/>
</dbReference>
<sequence>MGKGIKRIVCGVVTAALLVAVSLPVFALDDGAYIVSRTTSYVNPETGETVDGGTNIALGDSMCASIVEEEALVEQSQGKTYVTLGLGLMSNVSDVRIQIQGDDGSYRNAEIVKTGSCERVGDTCNHYRFEVDSADNYISPILYVTPMGRDVQFFVKLDTSSAAAGTGNFISEMVTTAETPVEDVPVASEEPAASSEAVSSEPVSSQAVSSQESLSSAASSQAEESSAPSSSSASSESAEEESGGNTALIVWIVVAVVVVAGAVAFVIYKKRRKP</sequence>
<dbReference type="RefSeq" id="WP_246441468.1">
    <property type="nucleotide sequence ID" value="NZ_AP023321.1"/>
</dbReference>
<organism evidence="7 8">
    <name type="scientific">Solibaculum mannosilyticum</name>
    <dbReference type="NCBI Taxonomy" id="2780922"/>
    <lineage>
        <taxon>Bacteria</taxon>
        <taxon>Bacillati</taxon>
        <taxon>Bacillota</taxon>
        <taxon>Clostridia</taxon>
        <taxon>Eubacteriales</taxon>
        <taxon>Oscillospiraceae</taxon>
        <taxon>Solibaculum</taxon>
    </lineage>
</organism>
<feature type="transmembrane region" description="Helical" evidence="4">
    <location>
        <begin position="248"/>
        <end position="268"/>
    </location>
</feature>
<feature type="compositionally biased region" description="Low complexity" evidence="3">
    <location>
        <begin position="187"/>
        <end position="236"/>
    </location>
</feature>
<keyword evidence="2 5" id="KW-0732">Signal</keyword>
<feature type="signal peptide" evidence="5">
    <location>
        <begin position="1"/>
        <end position="27"/>
    </location>
</feature>
<evidence type="ECO:0000256" key="2">
    <source>
        <dbReference type="ARBA" id="ARBA00022729"/>
    </source>
</evidence>
<gene>
    <name evidence="7" type="ORF">C12CBH8_17730</name>
</gene>
<keyword evidence="4" id="KW-0812">Transmembrane</keyword>
<feature type="region of interest" description="Disordered" evidence="3">
    <location>
        <begin position="180"/>
        <end position="240"/>
    </location>
</feature>
<evidence type="ECO:0000256" key="3">
    <source>
        <dbReference type="SAM" id="MobiDB-lite"/>
    </source>
</evidence>
<evidence type="ECO:0000256" key="5">
    <source>
        <dbReference type="SAM" id="SignalP"/>
    </source>
</evidence>
<accession>A0A7I8D930</accession>
<feature type="domain" description="NEAT" evidence="6">
    <location>
        <begin position="28"/>
        <end position="175"/>
    </location>
</feature>
<dbReference type="AlphaFoldDB" id="A0A7I8D930"/>
<comment type="subcellular location">
    <subcellularLocation>
        <location evidence="1">Cell envelope</location>
    </subcellularLocation>
</comment>
<name>A0A7I8D930_9FIRM</name>
<proteinExistence type="predicted"/>
<dbReference type="SUPFAM" id="SSF158911">
    <property type="entry name" value="NEAT domain-like"/>
    <property type="match status" value="1"/>
</dbReference>
<evidence type="ECO:0000313" key="8">
    <source>
        <dbReference type="Proteomes" id="UP000593890"/>
    </source>
</evidence>
<evidence type="ECO:0000259" key="6">
    <source>
        <dbReference type="PROSITE" id="PS50978"/>
    </source>
</evidence>
<keyword evidence="4" id="KW-0472">Membrane</keyword>
<dbReference type="PROSITE" id="PS50978">
    <property type="entry name" value="NEAT"/>
    <property type="match status" value="1"/>
</dbReference>
<evidence type="ECO:0000256" key="4">
    <source>
        <dbReference type="SAM" id="Phobius"/>
    </source>
</evidence>
<dbReference type="InterPro" id="IPR037250">
    <property type="entry name" value="NEAT_dom_sf"/>
</dbReference>
<dbReference type="InterPro" id="IPR020985">
    <property type="entry name" value="Cell_surface_Shp_haem-bd"/>
</dbReference>
<keyword evidence="4" id="KW-1133">Transmembrane helix</keyword>
<protein>
    <recommendedName>
        <fullName evidence="6">NEAT domain-containing protein</fullName>
    </recommendedName>
</protein>
<dbReference type="Gene3D" id="2.60.40.1850">
    <property type="match status" value="1"/>
</dbReference>
<dbReference type="GO" id="GO:0030313">
    <property type="term" value="C:cell envelope"/>
    <property type="evidence" value="ECO:0007669"/>
    <property type="project" value="UniProtKB-SubCell"/>
</dbReference>
<keyword evidence="8" id="KW-1185">Reference proteome</keyword>
<dbReference type="Proteomes" id="UP000593890">
    <property type="component" value="Chromosome"/>
</dbReference>
<dbReference type="EMBL" id="AP023321">
    <property type="protein sequence ID" value="BCI61134.1"/>
    <property type="molecule type" value="Genomic_DNA"/>
</dbReference>
<dbReference type="InterPro" id="IPR006635">
    <property type="entry name" value="NEAT_dom"/>
</dbReference>
<reference evidence="8" key="1">
    <citation type="submission" date="2020-07" db="EMBL/GenBank/DDBJ databases">
        <title>Complete genome sequencing of Clostridia bacterium strain 12CBH8.</title>
        <authorList>
            <person name="Sakamoto M."/>
            <person name="Murakami T."/>
            <person name="Mori H."/>
        </authorList>
    </citation>
    <scope>NUCLEOTIDE SEQUENCE [LARGE SCALE GENOMIC DNA]</scope>
    <source>
        <strain evidence="8">12CBH8</strain>
    </source>
</reference>
<feature type="chain" id="PRO_5030615835" description="NEAT domain-containing protein" evidence="5">
    <location>
        <begin position="28"/>
        <end position="274"/>
    </location>
</feature>
<evidence type="ECO:0000313" key="7">
    <source>
        <dbReference type="EMBL" id="BCI61134.1"/>
    </source>
</evidence>
<dbReference type="KEGG" id="sman:C12CBH8_17730"/>